<evidence type="ECO:0000313" key="1">
    <source>
        <dbReference type="Proteomes" id="UP000046393"/>
    </source>
</evidence>
<organism evidence="1 2">
    <name type="scientific">Syphacia muris</name>
    <dbReference type="NCBI Taxonomy" id="451379"/>
    <lineage>
        <taxon>Eukaryota</taxon>
        <taxon>Metazoa</taxon>
        <taxon>Ecdysozoa</taxon>
        <taxon>Nematoda</taxon>
        <taxon>Chromadorea</taxon>
        <taxon>Rhabditida</taxon>
        <taxon>Spirurina</taxon>
        <taxon>Oxyuridomorpha</taxon>
        <taxon>Oxyuroidea</taxon>
        <taxon>Oxyuridae</taxon>
        <taxon>Syphacia</taxon>
    </lineage>
</organism>
<protein>
    <submittedName>
        <fullName evidence="2">DUF4476 domain-containing protein</fullName>
    </submittedName>
</protein>
<reference evidence="2" key="1">
    <citation type="submission" date="2017-02" db="UniProtKB">
        <authorList>
            <consortium name="WormBaseParasite"/>
        </authorList>
    </citation>
    <scope>IDENTIFICATION</scope>
</reference>
<name>A0A0N5AAF4_9BILA</name>
<dbReference type="Proteomes" id="UP000046393">
    <property type="component" value="Unplaced"/>
</dbReference>
<dbReference type="AlphaFoldDB" id="A0A0N5AAF4"/>
<keyword evidence="1" id="KW-1185">Reference proteome</keyword>
<proteinExistence type="predicted"/>
<evidence type="ECO:0000313" key="2">
    <source>
        <dbReference type="WBParaSite" id="SMUV_0000113001-mRNA-1"/>
    </source>
</evidence>
<dbReference type="WBParaSite" id="SMUV_0000113001-mRNA-1">
    <property type="protein sequence ID" value="SMUV_0000113001-mRNA-1"/>
    <property type="gene ID" value="SMUV_0000113001"/>
</dbReference>
<accession>A0A0N5AAF4</accession>
<sequence>MPDGSYEIAVNPYIRLGKILYPLLEDTAFCDSPEGQLLFHEAVQLMSDIDRVSGADMDTLIRQLVYEEIAEGCYGREIADFLTTLGMQEKSAVLDYLLLLYRNGREPYPFIGAILLLFPQSVVFREKQKPDMIYIFMNTAQDERQLARYKAAKMLFLPMGITVKLSWEQPFILTDINDLEQYGNTLA</sequence>